<dbReference type="SUPFAM" id="SSF48452">
    <property type="entry name" value="TPR-like"/>
    <property type="match status" value="1"/>
</dbReference>
<dbReference type="InterPro" id="IPR011990">
    <property type="entry name" value="TPR-like_helical_dom_sf"/>
</dbReference>
<dbReference type="InterPro" id="IPR034706">
    <property type="entry name" value="CpoB"/>
</dbReference>
<evidence type="ECO:0000313" key="4">
    <source>
        <dbReference type="EMBL" id="RAI29366.1"/>
    </source>
</evidence>
<name>A0A327JUZ6_9HYPH</name>
<feature type="compositionally biased region" description="Low complexity" evidence="2">
    <location>
        <begin position="207"/>
        <end position="219"/>
    </location>
</feature>
<protein>
    <recommendedName>
        <fullName evidence="1">Cell division coordinator CpoB</fullName>
    </recommendedName>
</protein>
<comment type="subcellular location">
    <subcellularLocation>
        <location evidence="1">Periplasm</location>
    </subcellularLocation>
</comment>
<feature type="coiled-coil region" evidence="1">
    <location>
        <begin position="133"/>
        <end position="174"/>
    </location>
</feature>
<dbReference type="GO" id="GO:0043093">
    <property type="term" value="P:FtsZ-dependent cytokinesis"/>
    <property type="evidence" value="ECO:0007669"/>
    <property type="project" value="UniProtKB-UniRule"/>
</dbReference>
<gene>
    <name evidence="4" type="primary">ygbF</name>
    <name evidence="1" type="synonym">cpoB</name>
    <name evidence="4" type="ORF">CH339_03530</name>
</gene>
<dbReference type="Gene3D" id="1.25.40.10">
    <property type="entry name" value="Tetratricopeptide repeat domain"/>
    <property type="match status" value="1"/>
</dbReference>
<dbReference type="Pfam" id="PF13432">
    <property type="entry name" value="TPR_16"/>
    <property type="match status" value="1"/>
</dbReference>
<keyword evidence="3" id="KW-0812">Transmembrane</keyword>
<keyword evidence="5" id="KW-1185">Reference proteome</keyword>
<evidence type="ECO:0000256" key="3">
    <source>
        <dbReference type="SAM" id="Phobius"/>
    </source>
</evidence>
<evidence type="ECO:0000256" key="2">
    <source>
        <dbReference type="SAM" id="MobiDB-lite"/>
    </source>
</evidence>
<reference evidence="4 5" key="1">
    <citation type="submission" date="2017-07" db="EMBL/GenBank/DDBJ databases">
        <title>Draft Genome Sequences of Select Purple Nonsulfur Bacteria.</title>
        <authorList>
            <person name="Lasarre B."/>
            <person name="Mckinlay J.B."/>
        </authorList>
    </citation>
    <scope>NUCLEOTIDE SEQUENCE [LARGE SCALE GENOMIC DNA]</scope>
    <source>
        <strain evidence="4 5">DSM 11290</strain>
    </source>
</reference>
<evidence type="ECO:0000313" key="5">
    <source>
        <dbReference type="Proteomes" id="UP000249299"/>
    </source>
</evidence>
<keyword evidence="1" id="KW-0574">Periplasm</keyword>
<dbReference type="Proteomes" id="UP000249299">
    <property type="component" value="Unassembled WGS sequence"/>
</dbReference>
<dbReference type="AlphaFoldDB" id="A0A327JUZ6"/>
<evidence type="ECO:0000256" key="1">
    <source>
        <dbReference type="HAMAP-Rule" id="MF_02066"/>
    </source>
</evidence>
<sequence>MRPGAPAVCKRHAPFSAKPSIVRQQPVLEWRPRWGPSNFGRLRAFICGLPSAVFSQLGRVARQTPVFISWTVQRRGKDTMITSGIRHRVLPVALSGAMLAILGFSATGAAASELESPIILAQGGFFGSSSRENASQSLRMSQLEEQIRKLTGQVEDLSYQVRTLTDQLQRMQQDNEFRFQQLENPGGGGNRSQVTQPQPQPQRNTANNSQFSSQPQSSNDDQTLGTMVLEAPEGSSMGSQEDAIGRAIGQPLDLSTLAGGNNLTAPGPAEGDSDVVPARGGDPRADYDVAYGYILSGDYARAETAFRNFLDFHGDDDLAVNARFWLGESLFGQRRYQDAADVYLAVYTEHPTDPKAPDALFKLGQSLKAMGETGAACATYSEVLENHGSASQALRSRVTKEMRGAGCKG</sequence>
<dbReference type="InterPro" id="IPR019734">
    <property type="entry name" value="TPR_rpt"/>
</dbReference>
<dbReference type="NCBIfam" id="TIGR02795">
    <property type="entry name" value="tol_pal_ybgF"/>
    <property type="match status" value="1"/>
</dbReference>
<dbReference type="InterPro" id="IPR014162">
    <property type="entry name" value="CpoB_C"/>
</dbReference>
<dbReference type="HAMAP" id="MF_02066">
    <property type="entry name" value="CpoB"/>
    <property type="match status" value="1"/>
</dbReference>
<comment type="similarity">
    <text evidence="1">Belongs to the CpoB family.</text>
</comment>
<keyword evidence="1" id="KW-0131">Cell cycle</keyword>
<accession>A0A327JUZ6</accession>
<feature type="transmembrane region" description="Helical" evidence="3">
    <location>
        <begin position="89"/>
        <end position="111"/>
    </location>
</feature>
<feature type="region of interest" description="Disordered" evidence="2">
    <location>
        <begin position="180"/>
        <end position="222"/>
    </location>
</feature>
<keyword evidence="3" id="KW-0472">Membrane</keyword>
<proteinExistence type="inferred from homology"/>
<feature type="compositionally biased region" description="Polar residues" evidence="2">
    <location>
        <begin position="191"/>
        <end position="206"/>
    </location>
</feature>
<comment type="function">
    <text evidence="1">Mediates coordination of peptidoglycan synthesis and outer membrane constriction during cell division.</text>
</comment>
<organism evidence="4 5">
    <name type="scientific">Rhodobium orientis</name>
    <dbReference type="NCBI Taxonomy" id="34017"/>
    <lineage>
        <taxon>Bacteria</taxon>
        <taxon>Pseudomonadati</taxon>
        <taxon>Pseudomonadota</taxon>
        <taxon>Alphaproteobacteria</taxon>
        <taxon>Hyphomicrobiales</taxon>
        <taxon>Rhodobiaceae</taxon>
        <taxon>Rhodobium</taxon>
    </lineage>
</organism>
<keyword evidence="1" id="KW-0732">Signal</keyword>
<keyword evidence="1" id="KW-0132">Cell division</keyword>
<comment type="caution">
    <text evidence="4">The sequence shown here is derived from an EMBL/GenBank/DDBJ whole genome shotgun (WGS) entry which is preliminary data.</text>
</comment>
<keyword evidence="3" id="KW-1133">Transmembrane helix</keyword>
<dbReference type="Pfam" id="PF13174">
    <property type="entry name" value="TPR_6"/>
    <property type="match status" value="1"/>
</dbReference>
<keyword evidence="1" id="KW-0175">Coiled coil</keyword>
<dbReference type="GO" id="GO:0030288">
    <property type="term" value="C:outer membrane-bounded periplasmic space"/>
    <property type="evidence" value="ECO:0007669"/>
    <property type="project" value="UniProtKB-UniRule"/>
</dbReference>
<dbReference type="EMBL" id="NPEV01000004">
    <property type="protein sequence ID" value="RAI29366.1"/>
    <property type="molecule type" value="Genomic_DNA"/>
</dbReference>